<dbReference type="OrthoDB" id="191127at2"/>
<dbReference type="InterPro" id="IPR013424">
    <property type="entry name" value="Ice-binding_C"/>
</dbReference>
<dbReference type="InterPro" id="IPR013425">
    <property type="entry name" value="Autotrns_rpt"/>
</dbReference>
<proteinExistence type="predicted"/>
<name>B1ZVS0_OPITP</name>
<keyword evidence="4" id="KW-1185">Reference proteome</keyword>
<dbReference type="Gene3D" id="2.160.20.20">
    <property type="match status" value="8"/>
</dbReference>
<sequence>MPRFPSLPLAVFLVLAPACLATDVELFNGDDVAQSVTITAGDTLYFRVASGSANNDGSISGEGSFVKWGLGQLILGGPLTYTGSTAVSAGTLTLQYPNTPAIPGSSLTISSGATFELYLAADFTYANLLHGEGTFTKFSNTTLTLTADNLFQGTFALTNGTLQIGNGGTSGGLYGTIVNDSALIFNRSNDTTFTGSITGAGTTTKLGAGTLTFTGDSTATGTFTVSAGNLQVGNGGTSGSLGSAPVDLAASTGLLFNRSDASTYGGPITGSGTLTKLGAGTLTLTGDSTNTGAITLSEGTLQLGAGGTSGALGSGAATLASGTTLAVNRSDTLVLASALSGSGGFSQTGTGTTILTANNTATGTTTISAGTLQVGNDGTTGSLGAGNTTNNATLRFARTDTYNYGGTISGTGAIVQAGTGTTILTANNTATGTTTISAGTLQLGDGSASSGSVGGAIVNDAALVFNRTNVTSFNQVISGSGSVTKAGSGNLSLGGANSYTGGTILAAGALELGHADALGSAGTLTFSGGVLRFTSANTTDYSARFASSGSYRLDTNGQAVTLASALNANSLVKFGAGTLTLTGSNSYGSTSTVNQGTLAIGDGGTTGSWSGTVTVGAGATLAFNRSDDFAFANTLANAGTVTKSGAGTLQFTGSLSGTGNLTISAGTFEAQTGSSVAHAITNNGALVFNRSDSVMLTSAISGSGTFTKSGTGTLTLATNNNASGATTISGGTLRIGAGGTAGYVLGNIANDAALIFNRSDATSYDGILSGAGSVTKLGAGTLTLTGANTSTGTTTLSAGTLELGSASALGSSGTITFSGGTLRFGTVSPTDYSSRFSSAAGQVFRLDTGSRDATLASALASTGGSLEKSGSGSLILTANNTYTGTTTVSAGTLQLGANSAAGSVAGNISLASGTGLLLYRSSDLTYGGVISGAGSVTRTGGGATIFTADHTYTGGTTIINGTLQLGNGSTSGSVTGDIANAGSVVFNRSNNTTYAGVISGNGSVTKQGAGTLTLTSAHTFTGTTTISAGTLTLNGAGALMGNIVNNAALTFSPSGSRTYAGNLSGTGAVTLNGASTQIFTGAASHTGGTTVQAGTLQLGNGGTSGALAGNVTLSTSLATLAFNRSDAVTFSGAVSGSGALTQSGSGTLTLSGVNTYTGGTTLAAGTLELGSADALGSSGIINFTGGTLRFTAANTTDYSNRFNSAYAVHQDYRVDTNGRDVTFASGFGDYDGNSTFTKLGSGTLTLTSYTGYTGATTISAGTLQLGDGTSTGAVSGAIVNQAALVINTPDSVSLGAISGSGTLTKLGAGTVYVYGENTSTGAVTISAGSFLVNNSSGSGTGSGDVTVQSGALLGGDGTVGGLTTLAAGAILAPGNSPGTLTFTNGLTLNAGAVFNFELGAAASDLIRITGGTLTGPASGTVTLNLFDAGDFTAASYTLFDFSTGGTTLSDFDLSDFSFGSTLAGYSYSLAFVGSTLELTASAIPEPSTYAALCGLAAFGLAFYKRRARIAPLRSVPPFPSSIPQEVTGLR</sequence>
<dbReference type="InterPro" id="IPR011050">
    <property type="entry name" value="Pectin_lyase_fold/virulence"/>
</dbReference>
<accession>B1ZVS0</accession>
<dbReference type="Pfam" id="PF12951">
    <property type="entry name" value="PATR"/>
    <property type="match status" value="18"/>
</dbReference>
<dbReference type="InterPro" id="IPR051551">
    <property type="entry name" value="Autotransporter_adhesion"/>
</dbReference>
<feature type="chain" id="PRO_5002774629" evidence="2">
    <location>
        <begin position="22"/>
        <end position="1530"/>
    </location>
</feature>
<gene>
    <name evidence="3" type="ordered locus">Oter_1722</name>
</gene>
<dbReference type="eggNOG" id="COG3210">
    <property type="taxonomic scope" value="Bacteria"/>
</dbReference>
<evidence type="ECO:0000256" key="2">
    <source>
        <dbReference type="SAM" id="SignalP"/>
    </source>
</evidence>
<protein>
    <submittedName>
        <fullName evidence="3">Autotransporter-associated beta strand repeat protein</fullName>
    </submittedName>
</protein>
<dbReference type="STRING" id="452637.Oter_1722"/>
<dbReference type="Proteomes" id="UP000007013">
    <property type="component" value="Chromosome"/>
</dbReference>
<dbReference type="KEGG" id="ote:Oter_1722"/>
<dbReference type="RefSeq" id="WP_012374543.1">
    <property type="nucleotide sequence ID" value="NC_010571.1"/>
</dbReference>
<evidence type="ECO:0000313" key="3">
    <source>
        <dbReference type="EMBL" id="ACB75006.1"/>
    </source>
</evidence>
<dbReference type="PANTHER" id="PTHR35037">
    <property type="entry name" value="C-TERMINAL REGION OF AIDA-LIKE PROTEIN"/>
    <property type="match status" value="1"/>
</dbReference>
<evidence type="ECO:0000256" key="1">
    <source>
        <dbReference type="ARBA" id="ARBA00022729"/>
    </source>
</evidence>
<reference evidence="3 4" key="1">
    <citation type="journal article" date="2011" name="J. Bacteriol.">
        <title>Genome sequence of the verrucomicrobium Opitutus terrae PB90-1, an abundant inhabitant of rice paddy soil ecosystems.</title>
        <authorList>
            <person name="van Passel M.W."/>
            <person name="Kant R."/>
            <person name="Palva A."/>
            <person name="Copeland A."/>
            <person name="Lucas S."/>
            <person name="Lapidus A."/>
            <person name="Glavina del Rio T."/>
            <person name="Pitluck S."/>
            <person name="Goltsman E."/>
            <person name="Clum A."/>
            <person name="Sun H."/>
            <person name="Schmutz J."/>
            <person name="Larimer F.W."/>
            <person name="Land M.L."/>
            <person name="Hauser L."/>
            <person name="Kyrpides N."/>
            <person name="Mikhailova N."/>
            <person name="Richardson P.P."/>
            <person name="Janssen P.H."/>
            <person name="de Vos W.M."/>
            <person name="Smidt H."/>
        </authorList>
    </citation>
    <scope>NUCLEOTIDE SEQUENCE [LARGE SCALE GENOMIC DNA]</scope>
    <source>
        <strain evidence="4">DSM 11246 / JCM 15787 / PB90-1</strain>
    </source>
</reference>
<dbReference type="HOGENOM" id="CLU_003941_0_0_0"/>
<organism evidence="3 4">
    <name type="scientific">Opitutus terrae (strain DSM 11246 / JCM 15787 / PB90-1)</name>
    <dbReference type="NCBI Taxonomy" id="452637"/>
    <lineage>
        <taxon>Bacteria</taxon>
        <taxon>Pseudomonadati</taxon>
        <taxon>Verrucomicrobiota</taxon>
        <taxon>Opitutia</taxon>
        <taxon>Opitutales</taxon>
        <taxon>Opitutaceae</taxon>
        <taxon>Opitutus</taxon>
    </lineage>
</organism>
<dbReference type="InterPro" id="IPR012332">
    <property type="entry name" value="Autotransporter_pectin_lyase_C"/>
</dbReference>
<dbReference type="EMBL" id="CP001032">
    <property type="protein sequence ID" value="ACB75006.1"/>
    <property type="molecule type" value="Genomic_DNA"/>
</dbReference>
<evidence type="ECO:0000313" key="4">
    <source>
        <dbReference type="Proteomes" id="UP000007013"/>
    </source>
</evidence>
<dbReference type="PANTHER" id="PTHR35037:SF3">
    <property type="entry name" value="C-TERMINAL REGION OF AIDA-LIKE PROTEIN"/>
    <property type="match status" value="1"/>
</dbReference>
<keyword evidence="1 2" id="KW-0732">Signal</keyword>
<feature type="signal peptide" evidence="2">
    <location>
        <begin position="1"/>
        <end position="21"/>
    </location>
</feature>
<dbReference type="SUPFAM" id="SSF51126">
    <property type="entry name" value="Pectin lyase-like"/>
    <property type="match status" value="5"/>
</dbReference>
<dbReference type="NCBIfam" id="TIGR02595">
    <property type="entry name" value="PEP_CTERM"/>
    <property type="match status" value="1"/>
</dbReference>
<dbReference type="NCBIfam" id="TIGR02601">
    <property type="entry name" value="autotrns_rpt"/>
    <property type="match status" value="15"/>
</dbReference>